<accession>A0ABT4L864</accession>
<protein>
    <submittedName>
        <fullName evidence="1">Uncharacterized protein</fullName>
    </submittedName>
</protein>
<reference evidence="1" key="1">
    <citation type="submission" date="2022-12" db="EMBL/GenBank/DDBJ databases">
        <title>Genome sequence of HCMS5-2.</title>
        <authorList>
            <person name="Woo H."/>
        </authorList>
    </citation>
    <scope>NUCLEOTIDE SEQUENCE</scope>
    <source>
        <strain evidence="1">HCMS5-2</strain>
    </source>
</reference>
<name>A0ABT4L864_9SPHI</name>
<dbReference type="Gene3D" id="2.60.40.1180">
    <property type="entry name" value="Golgi alpha-mannosidase II"/>
    <property type="match status" value="1"/>
</dbReference>
<keyword evidence="2" id="KW-1185">Reference proteome</keyword>
<gene>
    <name evidence="1" type="ORF">O0955_08820</name>
</gene>
<organism evidence="1 2">
    <name type="scientific">Pedobacter punctiformis</name>
    <dbReference type="NCBI Taxonomy" id="3004097"/>
    <lineage>
        <taxon>Bacteria</taxon>
        <taxon>Pseudomonadati</taxon>
        <taxon>Bacteroidota</taxon>
        <taxon>Sphingobacteriia</taxon>
        <taxon>Sphingobacteriales</taxon>
        <taxon>Sphingobacteriaceae</taxon>
        <taxon>Pedobacter</taxon>
    </lineage>
</organism>
<dbReference type="Proteomes" id="UP001144347">
    <property type="component" value="Unassembled WGS sequence"/>
</dbReference>
<proteinExistence type="predicted"/>
<dbReference type="EMBL" id="JAPWGM010000002">
    <property type="protein sequence ID" value="MCZ4244108.1"/>
    <property type="molecule type" value="Genomic_DNA"/>
</dbReference>
<dbReference type="InterPro" id="IPR013780">
    <property type="entry name" value="Glyco_hydro_b"/>
</dbReference>
<comment type="caution">
    <text evidence="1">The sequence shown here is derived from an EMBL/GenBank/DDBJ whole genome shotgun (WGS) entry which is preliminary data.</text>
</comment>
<dbReference type="RefSeq" id="WP_269427173.1">
    <property type="nucleotide sequence ID" value="NZ_JAPWGM010000002.1"/>
</dbReference>
<evidence type="ECO:0000313" key="1">
    <source>
        <dbReference type="EMBL" id="MCZ4244108.1"/>
    </source>
</evidence>
<sequence>MTINRIVNPLNLKKLNPIIFYSKNDELEVHLSEVEEGELFIKSLSTEMITVKGVVMQENKEKLSWKQDGEGLRITISNKIKVSNEQKECVINVLF</sequence>
<evidence type="ECO:0000313" key="2">
    <source>
        <dbReference type="Proteomes" id="UP001144347"/>
    </source>
</evidence>